<evidence type="ECO:0000313" key="1">
    <source>
        <dbReference type="EMBL" id="TWI77510.1"/>
    </source>
</evidence>
<reference evidence="1 2" key="1">
    <citation type="journal article" date="2015" name="Stand. Genomic Sci.">
        <title>Genomic Encyclopedia of Bacterial and Archaeal Type Strains, Phase III: the genomes of soil and plant-associated and newly described type strains.</title>
        <authorList>
            <person name="Whitman W.B."/>
            <person name="Woyke T."/>
            <person name="Klenk H.P."/>
            <person name="Zhou Y."/>
            <person name="Lilburn T.G."/>
            <person name="Beck B.J."/>
            <person name="De Vos P."/>
            <person name="Vandamme P."/>
            <person name="Eisen J.A."/>
            <person name="Garrity G."/>
            <person name="Hugenholtz P."/>
            <person name="Kyrpides N.C."/>
        </authorList>
    </citation>
    <scope>NUCLEOTIDE SEQUENCE [LARGE SCALE GENOMIC DNA]</scope>
    <source>
        <strain evidence="1 2">CGMCC 1.7271</strain>
    </source>
</reference>
<gene>
    <name evidence="1" type="ORF">IQ13_4316</name>
</gene>
<dbReference type="RefSeq" id="WP_144888761.1">
    <property type="nucleotide sequence ID" value="NZ_VLLE01000010.1"/>
</dbReference>
<dbReference type="OrthoDB" id="5148315at2"/>
<dbReference type="EMBL" id="VLLE01000010">
    <property type="protein sequence ID" value="TWI77510.1"/>
    <property type="molecule type" value="Genomic_DNA"/>
</dbReference>
<protein>
    <submittedName>
        <fullName evidence="1">Uncharacterized protein</fullName>
    </submittedName>
</protein>
<name>A0A562SA96_9BACT</name>
<dbReference type="Proteomes" id="UP000316167">
    <property type="component" value="Unassembled WGS sequence"/>
</dbReference>
<evidence type="ECO:0000313" key="2">
    <source>
        <dbReference type="Proteomes" id="UP000316167"/>
    </source>
</evidence>
<keyword evidence="2" id="KW-1185">Reference proteome</keyword>
<proteinExistence type="predicted"/>
<organism evidence="1 2">
    <name type="scientific">Lacibacter cauensis</name>
    <dbReference type="NCBI Taxonomy" id="510947"/>
    <lineage>
        <taxon>Bacteria</taxon>
        <taxon>Pseudomonadati</taxon>
        <taxon>Bacteroidota</taxon>
        <taxon>Chitinophagia</taxon>
        <taxon>Chitinophagales</taxon>
        <taxon>Chitinophagaceae</taxon>
        <taxon>Lacibacter</taxon>
    </lineage>
</organism>
<sequence length="100" mass="12120">MKYLIFSSDYFDQCLKHEFDGQVSLNEFEFSKERIKQIWNWSEEYRKIIPMAHNEKEFNASKIVELDNQCVILLKEIINEFKAPVKIKYFSEGFSKFIYC</sequence>
<dbReference type="AlphaFoldDB" id="A0A562SA96"/>
<accession>A0A562SA96</accession>
<comment type="caution">
    <text evidence="1">The sequence shown here is derived from an EMBL/GenBank/DDBJ whole genome shotgun (WGS) entry which is preliminary data.</text>
</comment>